<accession>B8LZC4</accession>
<organism evidence="1 2">
    <name type="scientific">Talaromyces stipitatus (strain ATCC 10500 / CBS 375.48 / QM 6759 / NRRL 1006)</name>
    <name type="common">Penicillium stipitatum</name>
    <dbReference type="NCBI Taxonomy" id="441959"/>
    <lineage>
        <taxon>Eukaryota</taxon>
        <taxon>Fungi</taxon>
        <taxon>Dikarya</taxon>
        <taxon>Ascomycota</taxon>
        <taxon>Pezizomycotina</taxon>
        <taxon>Eurotiomycetes</taxon>
        <taxon>Eurotiomycetidae</taxon>
        <taxon>Eurotiales</taxon>
        <taxon>Trichocomaceae</taxon>
        <taxon>Talaromyces</taxon>
        <taxon>Talaromyces sect. Talaromyces</taxon>
    </lineage>
</organism>
<name>B8LZC4_TALSN</name>
<dbReference type="eggNOG" id="ENOG502S5S2">
    <property type="taxonomic scope" value="Eukaryota"/>
</dbReference>
<dbReference type="PhylomeDB" id="B8LZC4"/>
<dbReference type="OrthoDB" id="61390at2759"/>
<gene>
    <name evidence="1" type="ORF">TSTA_089130</name>
</gene>
<evidence type="ECO:0000313" key="2">
    <source>
        <dbReference type="Proteomes" id="UP000001745"/>
    </source>
</evidence>
<dbReference type="InParanoid" id="B8LZC4"/>
<proteinExistence type="predicted"/>
<dbReference type="RefSeq" id="XP_002478640.1">
    <property type="nucleotide sequence ID" value="XM_002478595.1"/>
</dbReference>
<dbReference type="GeneID" id="8104880"/>
<keyword evidence="2" id="KW-1185">Reference proteome</keyword>
<dbReference type="HOGENOM" id="CLU_039068_3_0_1"/>
<dbReference type="Proteomes" id="UP000001745">
    <property type="component" value="Unassembled WGS sequence"/>
</dbReference>
<sequence length="247" mass="27659">MLDSIRRAFKSMVGGHEDIYALDHASTNVTLPPEHMWMNMGYWKDAKSFPDACEALLEQVLIAAGLLNEDKSPVDAGTLLDSTEVQSKLEQGRHATFKLVDVGLGKLHRSTNTYFKYDEKQTPISLFDSYVGIKITPAQVDVARNRLETPPNSKPTSPTGWTPNVQVFATDAGQPASWDHALKEAIFCAELNPYTAPPNAKEHTWLPGLDTVYHLRPSHIHFWKKIRLRLMCLAAGIPYANLMTKEE</sequence>
<dbReference type="VEuPathDB" id="FungiDB:TSTA_089130"/>
<dbReference type="EMBL" id="EQ962653">
    <property type="protein sequence ID" value="EED21677.1"/>
    <property type="molecule type" value="Genomic_DNA"/>
</dbReference>
<reference evidence="2" key="1">
    <citation type="journal article" date="2015" name="Genome Announc.">
        <title>Genome sequence of the AIDS-associated pathogen Penicillium marneffei (ATCC18224) and its near taxonomic relative Talaromyces stipitatus (ATCC10500).</title>
        <authorList>
            <person name="Nierman W.C."/>
            <person name="Fedorova-Abrams N.D."/>
            <person name="Andrianopoulos A."/>
        </authorList>
    </citation>
    <scope>NUCLEOTIDE SEQUENCE [LARGE SCALE GENOMIC DNA]</scope>
    <source>
        <strain evidence="2">ATCC 10500 / CBS 375.48 / QM 6759 / NRRL 1006</strain>
    </source>
</reference>
<dbReference type="AlphaFoldDB" id="B8LZC4"/>
<dbReference type="OMA" id="NAKEHTW"/>
<dbReference type="STRING" id="441959.B8LZC4"/>
<evidence type="ECO:0000313" key="1">
    <source>
        <dbReference type="EMBL" id="EED21677.1"/>
    </source>
</evidence>
<protein>
    <submittedName>
        <fullName evidence="1">Uncharacterized protein</fullName>
    </submittedName>
</protein>